<dbReference type="AlphaFoldDB" id="A0A4V2QC43"/>
<dbReference type="Proteomes" id="UP000295718">
    <property type="component" value="Unassembled WGS sequence"/>
</dbReference>
<organism evidence="3 4">
    <name type="scientific">Kineothrix alysoides</name>
    <dbReference type="NCBI Taxonomy" id="1469948"/>
    <lineage>
        <taxon>Bacteria</taxon>
        <taxon>Bacillati</taxon>
        <taxon>Bacillota</taxon>
        <taxon>Clostridia</taxon>
        <taxon>Lachnospirales</taxon>
        <taxon>Lachnospiraceae</taxon>
        <taxon>Kineothrix</taxon>
    </lineage>
</organism>
<dbReference type="EMBL" id="SLUO01000005">
    <property type="protein sequence ID" value="TCL58877.1"/>
    <property type="molecule type" value="Genomic_DNA"/>
</dbReference>
<dbReference type="Pfam" id="PF22879">
    <property type="entry name" value="AIPR_N"/>
    <property type="match status" value="1"/>
</dbReference>
<proteinExistence type="predicted"/>
<keyword evidence="4" id="KW-1185">Reference proteome</keyword>
<protein>
    <submittedName>
        <fullName evidence="3">AIPR protein</fullName>
    </submittedName>
</protein>
<name>A0A4V2QC43_9FIRM</name>
<feature type="domain" description="Abortive infection phage resistance protein N-terminal" evidence="2">
    <location>
        <begin position="29"/>
        <end position="186"/>
    </location>
</feature>
<sequence length="696" mass="79964">MDLLEYREYYINQIKATAIEEERYAHEVFIDLVSEIMVSDWSLLSSIDQCHFSVPTGTRAFKSMLIHAGSLELSTNTINLLYADFNSDEIASITNTDISTHSAQMINFVENALKGYFSNGEQSNPAVQLGLDIKKNAEDIYKVNLFIVSTNQLSKRVKNIDLDDVQFQGKTYKVELDVIDMEKIYNAQLANTKKEDIIIKVTDFGTEGIPCIRADIGSGRYEAYLAVVPGEFLSNIYKKFGPRLLERNVRSFLQLRGGVNKGIRATILNESENFFSYNNGISTTAKSVTIEDIPCKGHCITSFTDFQIINGGQTTASLASASIKDNAPLDRILVQMKLTVTLDEGEEGDEFIRNTSQYANSQNKVTAADLVSNHQFYLRIEEFSRKLYAPPSKGLPYQTIWFFERSRGQYEQPKMKMTKGERATYERINPSNQRFDKKDLARYINSAEMLPYHVSWGGEINSVRFQTEMEKQWKADPSVFNESYFRDLIAKAILFSTIRKTILKQDWYKERNGYLIQNVTYAFAKLIYEVQKFGLFMNYRYIWDKQELPEFLIEEIMQIAYITREVFFRPNIGNVETYCKKSECWEQVKQLSYELSVLTKAFLVSKDDIHDEKSAAKKNQKFIDGISIEVDVFNFGADYWDALCEIANSQGVINGSDFQTLKLAAEYCAGKRGLPQFQFKRIMEVREKIRKAQIPV</sequence>
<dbReference type="OrthoDB" id="9806213at2"/>
<evidence type="ECO:0000259" key="1">
    <source>
        <dbReference type="Pfam" id="PF10592"/>
    </source>
</evidence>
<accession>A0A4V2QC43</accession>
<dbReference type="Pfam" id="PF10592">
    <property type="entry name" value="AIPR"/>
    <property type="match status" value="1"/>
</dbReference>
<gene>
    <name evidence="3" type="ORF">EDD76_10547</name>
</gene>
<evidence type="ECO:0000313" key="3">
    <source>
        <dbReference type="EMBL" id="TCL58877.1"/>
    </source>
</evidence>
<reference evidence="3 4" key="1">
    <citation type="submission" date="2019-03" db="EMBL/GenBank/DDBJ databases">
        <title>Genomic Encyclopedia of Type Strains, Phase IV (KMG-IV): sequencing the most valuable type-strain genomes for metagenomic binning, comparative biology and taxonomic classification.</title>
        <authorList>
            <person name="Goeker M."/>
        </authorList>
    </citation>
    <scope>NUCLEOTIDE SEQUENCE [LARGE SCALE GENOMIC DNA]</scope>
    <source>
        <strain evidence="3 4">DSM 100556</strain>
    </source>
</reference>
<feature type="domain" description="Abortive phage infection protein C-terminal" evidence="1">
    <location>
        <begin position="245"/>
        <end position="566"/>
    </location>
</feature>
<dbReference type="RefSeq" id="WP_031390457.1">
    <property type="nucleotide sequence ID" value="NZ_JPNB01000001.1"/>
</dbReference>
<comment type="caution">
    <text evidence="3">The sequence shown here is derived from an EMBL/GenBank/DDBJ whole genome shotgun (WGS) entry which is preliminary data.</text>
</comment>
<dbReference type="InterPro" id="IPR018891">
    <property type="entry name" value="AIPR_C"/>
</dbReference>
<evidence type="ECO:0000313" key="4">
    <source>
        <dbReference type="Proteomes" id="UP000295718"/>
    </source>
</evidence>
<dbReference type="STRING" id="1469948.GCA_000732725_01753"/>
<dbReference type="InterPro" id="IPR055101">
    <property type="entry name" value="AIPR_N"/>
</dbReference>
<evidence type="ECO:0000259" key="2">
    <source>
        <dbReference type="Pfam" id="PF22879"/>
    </source>
</evidence>